<reference evidence="1" key="2">
    <citation type="submission" date="2020-04" db="EMBL/GenBank/DDBJ databases">
        <authorList>
            <person name="Alexandrino P."/>
            <person name="Mendonca T."/>
            <person name="Guaman L."/>
            <person name="Cherix J."/>
            <person name="Lozano-Sakalauskas G."/>
            <person name="Fujita A."/>
            <person name="Filho E.R."/>
            <person name="Long P."/>
            <person name="Padilla G."/>
            <person name="Taciro M.K."/>
            <person name="Gomez J.G."/>
            <person name="Silva L.F."/>
            <person name="Torres M."/>
        </authorList>
    </citation>
    <scope>NUCLEOTIDE SEQUENCE</scope>
    <source>
        <strain evidence="1">LMG 19450</strain>
    </source>
</reference>
<dbReference type="InterPro" id="IPR052572">
    <property type="entry name" value="UPF0153_domain"/>
</dbReference>
<comment type="caution">
    <text evidence="1">The sequence shown here is derived from an EMBL/GenBank/DDBJ whole genome shotgun (WGS) entry which is preliminary data.</text>
</comment>
<keyword evidence="2" id="KW-1185">Reference proteome</keyword>
<organism evidence="1 2">
    <name type="scientific">Paraburkholderia sacchari</name>
    <dbReference type="NCBI Taxonomy" id="159450"/>
    <lineage>
        <taxon>Bacteria</taxon>
        <taxon>Pseudomonadati</taxon>
        <taxon>Pseudomonadota</taxon>
        <taxon>Betaproteobacteria</taxon>
        <taxon>Burkholderiales</taxon>
        <taxon>Burkholderiaceae</taxon>
        <taxon>Paraburkholderia</taxon>
    </lineage>
</organism>
<dbReference type="OrthoDB" id="9803986at2"/>
<protein>
    <submittedName>
        <fullName evidence="1">YkgJ family cysteine cluster protein</fullName>
    </submittedName>
</protein>
<dbReference type="Proteomes" id="UP000030460">
    <property type="component" value="Unassembled WGS sequence"/>
</dbReference>
<reference evidence="1" key="1">
    <citation type="journal article" date="2015" name="Genome Announc.">
        <title>Draft Genome Sequence of the Polyhydroxyalkanoate-Producing Bacterium Burkholderia sacchari LMG 19450 Isolated from Brazilian Sugarcane Plantation Soil.</title>
        <authorList>
            <person name="Alexandrino P.M."/>
            <person name="Mendonca T.T."/>
            <person name="Guaman Bautista L.P."/>
            <person name="Cherix J."/>
            <person name="Lozano-Sakalauskas G.C."/>
            <person name="Fujita A."/>
            <person name="Ramos Filho E."/>
            <person name="Long P."/>
            <person name="Padilla G."/>
            <person name="Taciro M.K."/>
            <person name="Gomez J.G."/>
            <person name="Silva L.F."/>
        </authorList>
    </citation>
    <scope>NUCLEOTIDE SEQUENCE</scope>
    <source>
        <strain evidence="1">LMG 19450</strain>
    </source>
</reference>
<evidence type="ECO:0000313" key="1">
    <source>
        <dbReference type="EMBL" id="NLP62250.1"/>
    </source>
</evidence>
<dbReference type="Pfam" id="PF03692">
    <property type="entry name" value="CxxCxxCC"/>
    <property type="match status" value="1"/>
</dbReference>
<sequence length="101" mass="10603">MFQEVVVSAGFLLSASGHACRPGCGACCIAPSISSPIPGMPNGKPAGVRCVQLDEDLQCKIFGSPLRPACCSGLQPQVEMCGDSREQALVWIERLEAATRP</sequence>
<name>A0A8T6ZDB0_9BURK</name>
<dbReference type="PANTHER" id="PTHR36931:SF1">
    <property type="entry name" value="UPF0153 PROTEIN YEIW"/>
    <property type="match status" value="1"/>
</dbReference>
<evidence type="ECO:0000313" key="2">
    <source>
        <dbReference type="Proteomes" id="UP000030460"/>
    </source>
</evidence>
<dbReference type="RefSeq" id="WP_084225140.1">
    <property type="nucleotide sequence ID" value="NZ_CADFGF010000003.1"/>
</dbReference>
<accession>A0A8T6ZDB0</accession>
<proteinExistence type="predicted"/>
<dbReference type="AlphaFoldDB" id="A0A8T6ZDB0"/>
<gene>
    <name evidence="1" type="ORF">NH14_013910</name>
</gene>
<dbReference type="InterPro" id="IPR005358">
    <property type="entry name" value="Puta_zinc/iron-chelating_dom"/>
</dbReference>
<dbReference type="PANTHER" id="PTHR36931">
    <property type="entry name" value="UPF0153 PROTEIN YEIW"/>
    <property type="match status" value="1"/>
</dbReference>
<dbReference type="EMBL" id="JTDB02000003">
    <property type="protein sequence ID" value="NLP62250.1"/>
    <property type="molecule type" value="Genomic_DNA"/>
</dbReference>